<keyword evidence="2" id="KW-0732">Signal</keyword>
<proteinExistence type="predicted"/>
<reference evidence="3 4" key="1">
    <citation type="submission" date="2019-08" db="EMBL/GenBank/DDBJ databases">
        <title>Emerging of two pre-pandemic pathogenic O4:KUT lineages of Vibrio parahaemolyticus in coastal eastern China.</title>
        <authorList>
            <person name="Yu H."/>
        </authorList>
    </citation>
    <scope>NUCLEOTIDE SEQUENCE [LARGE SCALE GENOMIC DNA]</scope>
    <source>
        <strain evidence="3 4">HZ17-383</strain>
    </source>
</reference>
<feature type="chain" id="PRO_5041456383" description="Lipoprotein" evidence="2">
    <location>
        <begin position="21"/>
        <end position="207"/>
    </location>
</feature>
<feature type="signal peptide" evidence="2">
    <location>
        <begin position="1"/>
        <end position="20"/>
    </location>
</feature>
<name>A0AA46QV09_VIBPH</name>
<protein>
    <recommendedName>
        <fullName evidence="5">Lipoprotein</fullName>
    </recommendedName>
</protein>
<keyword evidence="1" id="KW-0175">Coiled coil</keyword>
<feature type="coiled-coil region" evidence="1">
    <location>
        <begin position="26"/>
        <end position="89"/>
    </location>
</feature>
<dbReference type="Proteomes" id="UP000321504">
    <property type="component" value="Unassembled WGS sequence"/>
</dbReference>
<evidence type="ECO:0000256" key="2">
    <source>
        <dbReference type="SAM" id="SignalP"/>
    </source>
</evidence>
<evidence type="ECO:0000256" key="1">
    <source>
        <dbReference type="SAM" id="Coils"/>
    </source>
</evidence>
<evidence type="ECO:0000313" key="4">
    <source>
        <dbReference type="Proteomes" id="UP000321504"/>
    </source>
</evidence>
<dbReference type="AlphaFoldDB" id="A0AA46QV09"/>
<accession>A0AA46QV09</accession>
<sequence length="207" mass="22997">MNKSLTLLALPFLLASCASVTDSPEYQELQSNYVELNAKYEQAASNSKDELLEQVAILKQQNNTLETSNVALENQVQSLEGSNKEVLRLLETEKAKLGKTKTAFSNYLMANQRSELAAEHIRSSGWDEISLSAVQQLETDYSSKDVVYVKFTTGIGYYSGWYELGYMASSYNIPRMSFGKSGIAGVVVIGKDGRELSLSKCYECESY</sequence>
<dbReference type="RefSeq" id="WP_147724335.1">
    <property type="nucleotide sequence ID" value="NZ_VRMQ01000002.1"/>
</dbReference>
<evidence type="ECO:0000313" key="3">
    <source>
        <dbReference type="EMBL" id="TXN15982.1"/>
    </source>
</evidence>
<organism evidence="3 4">
    <name type="scientific">Vibrio parahaemolyticus</name>
    <dbReference type="NCBI Taxonomy" id="670"/>
    <lineage>
        <taxon>Bacteria</taxon>
        <taxon>Pseudomonadati</taxon>
        <taxon>Pseudomonadota</taxon>
        <taxon>Gammaproteobacteria</taxon>
        <taxon>Vibrionales</taxon>
        <taxon>Vibrionaceae</taxon>
        <taxon>Vibrio</taxon>
    </lineage>
</organism>
<comment type="caution">
    <text evidence="3">The sequence shown here is derived from an EMBL/GenBank/DDBJ whole genome shotgun (WGS) entry which is preliminary data.</text>
</comment>
<gene>
    <name evidence="3" type="ORF">FVP01_08375</name>
</gene>
<evidence type="ECO:0008006" key="5">
    <source>
        <dbReference type="Google" id="ProtNLM"/>
    </source>
</evidence>
<dbReference type="EMBL" id="VRMQ01000002">
    <property type="protein sequence ID" value="TXN15982.1"/>
    <property type="molecule type" value="Genomic_DNA"/>
</dbReference>
<dbReference type="PROSITE" id="PS51257">
    <property type="entry name" value="PROKAR_LIPOPROTEIN"/>
    <property type="match status" value="1"/>
</dbReference>